<dbReference type="GO" id="GO:2000762">
    <property type="term" value="P:regulation of phenylpropanoid metabolic process"/>
    <property type="evidence" value="ECO:0007669"/>
    <property type="project" value="InterPro"/>
</dbReference>
<dbReference type="Proteomes" id="UP001180020">
    <property type="component" value="Unassembled WGS sequence"/>
</dbReference>
<reference evidence="2" key="1">
    <citation type="journal article" date="2023" name="Nat. Commun.">
        <title>Diploid and tetraploid genomes of Acorus and the evolution of monocots.</title>
        <authorList>
            <person name="Ma L."/>
            <person name="Liu K.W."/>
            <person name="Li Z."/>
            <person name="Hsiao Y.Y."/>
            <person name="Qi Y."/>
            <person name="Fu T."/>
            <person name="Tang G.D."/>
            <person name="Zhang D."/>
            <person name="Sun W.H."/>
            <person name="Liu D.K."/>
            <person name="Li Y."/>
            <person name="Chen G.Z."/>
            <person name="Liu X.D."/>
            <person name="Liao X.Y."/>
            <person name="Jiang Y.T."/>
            <person name="Yu X."/>
            <person name="Hao Y."/>
            <person name="Huang J."/>
            <person name="Zhao X.W."/>
            <person name="Ke S."/>
            <person name="Chen Y.Y."/>
            <person name="Wu W.L."/>
            <person name="Hsu J.L."/>
            <person name="Lin Y.F."/>
            <person name="Huang M.D."/>
            <person name="Li C.Y."/>
            <person name="Huang L."/>
            <person name="Wang Z.W."/>
            <person name="Zhao X."/>
            <person name="Zhong W.Y."/>
            <person name="Peng D.H."/>
            <person name="Ahmad S."/>
            <person name="Lan S."/>
            <person name="Zhang J.S."/>
            <person name="Tsai W.C."/>
            <person name="Van de Peer Y."/>
            <person name="Liu Z.J."/>
        </authorList>
    </citation>
    <scope>NUCLEOTIDE SEQUENCE</scope>
    <source>
        <strain evidence="2">CP</strain>
    </source>
</reference>
<keyword evidence="1" id="KW-0472">Membrane</keyword>
<accession>A0AAV9CBA4</accession>
<dbReference type="EMBL" id="JAUJYO010000020">
    <property type="protein sequence ID" value="KAK1285559.1"/>
    <property type="molecule type" value="Genomic_DNA"/>
</dbReference>
<dbReference type="AlphaFoldDB" id="A0AAV9CBA4"/>
<reference evidence="2" key="2">
    <citation type="submission" date="2023-06" db="EMBL/GenBank/DDBJ databases">
        <authorList>
            <person name="Ma L."/>
            <person name="Liu K.-W."/>
            <person name="Li Z."/>
            <person name="Hsiao Y.-Y."/>
            <person name="Qi Y."/>
            <person name="Fu T."/>
            <person name="Tang G."/>
            <person name="Zhang D."/>
            <person name="Sun W.-H."/>
            <person name="Liu D.-K."/>
            <person name="Li Y."/>
            <person name="Chen G.-Z."/>
            <person name="Liu X.-D."/>
            <person name="Liao X.-Y."/>
            <person name="Jiang Y.-T."/>
            <person name="Yu X."/>
            <person name="Hao Y."/>
            <person name="Huang J."/>
            <person name="Zhao X.-W."/>
            <person name="Ke S."/>
            <person name="Chen Y.-Y."/>
            <person name="Wu W.-L."/>
            <person name="Hsu J.-L."/>
            <person name="Lin Y.-F."/>
            <person name="Huang M.-D."/>
            <person name="Li C.-Y."/>
            <person name="Huang L."/>
            <person name="Wang Z.-W."/>
            <person name="Zhao X."/>
            <person name="Zhong W.-Y."/>
            <person name="Peng D.-H."/>
            <person name="Ahmad S."/>
            <person name="Lan S."/>
            <person name="Zhang J.-S."/>
            <person name="Tsai W.-C."/>
            <person name="Van De Peer Y."/>
            <person name="Liu Z.-J."/>
        </authorList>
    </citation>
    <scope>NUCLEOTIDE SEQUENCE</scope>
    <source>
        <strain evidence="2">CP</strain>
        <tissue evidence="2">Leaves</tissue>
    </source>
</reference>
<dbReference type="PANTHER" id="PTHR33739">
    <property type="entry name" value="OS07G0681500 PROTEIN"/>
    <property type="match status" value="1"/>
</dbReference>
<dbReference type="InterPro" id="IPR039638">
    <property type="entry name" value="MED33A/B"/>
</dbReference>
<feature type="transmembrane region" description="Helical" evidence="1">
    <location>
        <begin position="1152"/>
        <end position="1173"/>
    </location>
</feature>
<keyword evidence="1" id="KW-0812">Transmembrane</keyword>
<feature type="transmembrane region" description="Helical" evidence="1">
    <location>
        <begin position="1211"/>
        <end position="1229"/>
    </location>
</feature>
<evidence type="ECO:0000313" key="2">
    <source>
        <dbReference type="EMBL" id="KAK1285559.1"/>
    </source>
</evidence>
<name>A0AAV9CBA4_ACOCL</name>
<gene>
    <name evidence="2" type="primary">MED33A</name>
    <name evidence="2" type="ORF">QJS10_CPB20g00030</name>
</gene>
<dbReference type="PANTHER" id="PTHR33739:SF3">
    <property type="entry name" value="OS07G0681500 PROTEIN"/>
    <property type="match status" value="1"/>
</dbReference>
<dbReference type="GO" id="GO:0016592">
    <property type="term" value="C:mediator complex"/>
    <property type="evidence" value="ECO:0007669"/>
    <property type="project" value="InterPro"/>
</dbReference>
<proteinExistence type="predicted"/>
<evidence type="ECO:0000313" key="3">
    <source>
        <dbReference type="Proteomes" id="UP001180020"/>
    </source>
</evidence>
<protein>
    <submittedName>
        <fullName evidence="2">Mediator of RNA polymerase II transcription subunit 33A</fullName>
    </submittedName>
</protein>
<keyword evidence="1" id="KW-1133">Transmembrane helix</keyword>
<keyword evidence="3" id="KW-1185">Reference proteome</keyword>
<organism evidence="2 3">
    <name type="scientific">Acorus calamus</name>
    <name type="common">Sweet flag</name>
    <dbReference type="NCBI Taxonomy" id="4465"/>
    <lineage>
        <taxon>Eukaryota</taxon>
        <taxon>Viridiplantae</taxon>
        <taxon>Streptophyta</taxon>
        <taxon>Embryophyta</taxon>
        <taxon>Tracheophyta</taxon>
        <taxon>Spermatophyta</taxon>
        <taxon>Magnoliopsida</taxon>
        <taxon>Liliopsida</taxon>
        <taxon>Acoraceae</taxon>
        <taxon>Acorus</taxon>
    </lineage>
</organism>
<sequence>MGRALVAGLCFSNNTPSFWKYLEQALSSRLLCPLHVLSLLTPRIIPHRQTQPEAYRLYLELLSRYALSFSPTGTHSCREKIKDSVDEALQLSSTYGVNIAEYGHAVVFFLFSVVISLIDSTLEDWGIQSAFSEKYDSLYVSAWSQEMDIDVKMDSNDKRNEHREHLRRTNALMAIEMVGILTANKKSQAMLRLVHLNLPEKFDSLLQRLQLLRTHISSKNLISSNNILVKLFGNIEKVLDGDYRPNKRKLVGVMIDIGSRESVSCLNFQAGRDTCWVPLDIYMESAMDGKQFPVTSAIDVLSELTKTLQVINQASWQETFQALWVSGLRLVQRDHDPLEGPVPHLDARLCVLLAFIPLAIARVCQDDGEKMKLRGFSSLKSMGTGNETSTEGDGYYPRRRGLMSSLQVLGQFSSLLSPPASVAAAANAAAVKAAAFVSNLKKGTDGYNNVLQNEVSFKAVGNMRHLVVEACIARKLIDTSAYLWPGYVSASVVSVKDCVPLQESSWSTFMKGAELTGPLINALKATPASSLLELERLYHIALSGSEEEKSAAGKILCGASLVRGWNIQEHVVHLVVKLLSPPAPPDFSGPGSYLVSHMSILSAILFGLSSVDTVHILSLFGMVPEVAAALVPLCEAFGSILPTSHHQSTSDCEPSSYMIFSCAFLFLLRLWKFYRPPFEHCMSARAGPTCIELNLEYLLLLHNNRVALHSAIATDRNNKDMMPPNTSLAQPLYIESFPKLRSWYSQNQACIASTLSGVCSGNPVHQVANKILNMIYWKMTKGDNVSSSMSGSMESSCEEAYQRPVLPAWEVLEALPLVLEAVLAACAYGRLSSRDLITGLRDLIDYLPASLANIISYFSAEITRGIWKPVLMNGTDWPSPAAYLPSIESEIKEILASVGVDVPNCHAGGTAPVMLPLPMAVLVSLTITFKLDKRLEYIHAVAGPAMENCAMGCPWSSMPIIGALWAQKVRRWHDFIVLSCSRSPFRRDPEATSQLMRSCFTSFLGSPHASTSMLEASGRGVNGLLGRAISSGGVRLPIAPGFFYLRTCRTIPDTHYIDSIVLRLVTEWTHGLGSGWACGLSARLMQGRTSLASAAAGVKETATLGASLICVAGGIPLVQVLYEETMPTWLMSRRVYTDPGPSPTARILEGYAMAYLMILSGAFMWGLGGFTAMNLPVHLRQARAFHGHVEFMVAALEGSVSLGCDPATWKAYVSCFVGLLVGFVPAWIVEVKPEMLKRLAAGLRGWHECELALALLERGGQSVMASAVELIL</sequence>
<comment type="caution">
    <text evidence="2">The sequence shown here is derived from an EMBL/GenBank/DDBJ whole genome shotgun (WGS) entry which is preliminary data.</text>
</comment>
<evidence type="ECO:0000256" key="1">
    <source>
        <dbReference type="SAM" id="Phobius"/>
    </source>
</evidence>